<dbReference type="GO" id="GO:0005886">
    <property type="term" value="C:plasma membrane"/>
    <property type="evidence" value="ECO:0007669"/>
    <property type="project" value="UniProtKB-SubCell"/>
</dbReference>
<comment type="subcellular location">
    <subcellularLocation>
        <location evidence="1">Cell membrane</location>
        <topology evidence="1">Single-pass type I membrane protein</topology>
    </subcellularLocation>
</comment>
<evidence type="ECO:0000256" key="8">
    <source>
        <dbReference type="ARBA" id="ARBA00022729"/>
    </source>
</evidence>
<dbReference type="PROSITE" id="PS00022">
    <property type="entry name" value="EGF_1"/>
    <property type="match status" value="1"/>
</dbReference>
<evidence type="ECO:0000256" key="3">
    <source>
        <dbReference type="ARBA" id="ARBA00022475"/>
    </source>
</evidence>
<feature type="domain" description="C-type lectin" evidence="27">
    <location>
        <begin position="38"/>
        <end position="157"/>
    </location>
</feature>
<dbReference type="Gene3D" id="3.10.100.10">
    <property type="entry name" value="Mannose-Binding Protein A, subunit A"/>
    <property type="match status" value="1"/>
</dbReference>
<dbReference type="CDD" id="cd00054">
    <property type="entry name" value="EGF_CA"/>
    <property type="match status" value="1"/>
</dbReference>
<comment type="caution">
    <text evidence="23">Lacks conserved residue(s) required for the propagation of feature annotation.</text>
</comment>
<keyword evidence="7" id="KW-0479">Metal-binding</keyword>
<keyword evidence="4 23" id="KW-0245">EGF-like domain</keyword>
<proteinExistence type="inferred from homology"/>
<keyword evidence="16" id="KW-0325">Glycoprotein</keyword>
<evidence type="ECO:0000256" key="24">
    <source>
        <dbReference type="PROSITE-ProRule" id="PRU00302"/>
    </source>
</evidence>
<dbReference type="Pfam" id="PF00059">
    <property type="entry name" value="Lectin_C"/>
    <property type="match status" value="1"/>
</dbReference>
<comment type="similarity">
    <text evidence="2">Belongs to the selectin/LECAM family.</text>
</comment>
<dbReference type="PROSITE" id="PS50923">
    <property type="entry name" value="SUSHI"/>
    <property type="match status" value="7"/>
</dbReference>
<evidence type="ECO:0000256" key="19">
    <source>
        <dbReference type="ARBA" id="ARBA00041401"/>
    </source>
</evidence>
<feature type="domain" description="Sushi" evidence="28">
    <location>
        <begin position="196"/>
        <end position="257"/>
    </location>
</feature>
<comment type="subunit">
    <text evidence="17">Interacts with SELPLG/PSGL1 and PODXL2 through the sialyl Lewis X epitope. SELPLG sulfation appears not to be required for this interaction.</text>
</comment>
<feature type="domain" description="Sushi" evidence="28">
    <location>
        <begin position="258"/>
        <end position="319"/>
    </location>
</feature>
<dbReference type="SMART" id="SM00034">
    <property type="entry name" value="CLECT"/>
    <property type="match status" value="1"/>
</dbReference>
<evidence type="ECO:0000256" key="1">
    <source>
        <dbReference type="ARBA" id="ARBA00004251"/>
    </source>
</evidence>
<evidence type="ECO:0000256" key="20">
    <source>
        <dbReference type="ARBA" id="ARBA00042113"/>
    </source>
</evidence>
<evidence type="ECO:0000256" key="10">
    <source>
        <dbReference type="ARBA" id="ARBA00022737"/>
    </source>
</evidence>
<evidence type="ECO:0000256" key="13">
    <source>
        <dbReference type="ARBA" id="ARBA00022989"/>
    </source>
</evidence>
<evidence type="ECO:0000256" key="11">
    <source>
        <dbReference type="ARBA" id="ARBA00022837"/>
    </source>
</evidence>
<dbReference type="InterPro" id="IPR000742">
    <property type="entry name" value="EGF"/>
</dbReference>
<feature type="disulfide bond" evidence="24">
    <location>
        <begin position="443"/>
        <end position="470"/>
    </location>
</feature>
<dbReference type="EMBL" id="JAFDVH010000022">
    <property type="protein sequence ID" value="KAG7457190.1"/>
    <property type="molecule type" value="Genomic_DNA"/>
</dbReference>
<evidence type="ECO:0000256" key="25">
    <source>
        <dbReference type="SAM" id="Phobius"/>
    </source>
</evidence>
<evidence type="ECO:0000256" key="18">
    <source>
        <dbReference type="ARBA" id="ARBA00040812"/>
    </source>
</evidence>
<dbReference type="PROSITE" id="PS50041">
    <property type="entry name" value="C_TYPE_LECTIN_2"/>
    <property type="match status" value="1"/>
</dbReference>
<dbReference type="PROSITE" id="PS01186">
    <property type="entry name" value="EGF_2"/>
    <property type="match status" value="1"/>
</dbReference>
<dbReference type="AlphaFoldDB" id="A0A9D3PFB8"/>
<keyword evidence="10" id="KW-0677">Repeat</keyword>
<evidence type="ECO:0000256" key="4">
    <source>
        <dbReference type="ARBA" id="ARBA00022536"/>
    </source>
</evidence>
<feature type="disulfide bond" evidence="24">
    <location>
        <begin position="290"/>
        <end position="317"/>
    </location>
</feature>
<dbReference type="InterPro" id="IPR000436">
    <property type="entry name" value="Sushi_SCR_CCP_dom"/>
</dbReference>
<evidence type="ECO:0000256" key="6">
    <source>
        <dbReference type="ARBA" id="ARBA00022692"/>
    </source>
</evidence>
<dbReference type="SMART" id="SM00181">
    <property type="entry name" value="EGF"/>
    <property type="match status" value="1"/>
</dbReference>
<gene>
    <name evidence="29" type="ORF">MATL_G00243840</name>
</gene>
<evidence type="ECO:0000256" key="9">
    <source>
        <dbReference type="ARBA" id="ARBA00022734"/>
    </source>
</evidence>
<comment type="caution">
    <text evidence="29">The sequence shown here is derived from an EMBL/GenBank/DDBJ whole genome shotgun (WGS) entry which is preliminary data.</text>
</comment>
<feature type="disulfide bond" evidence="24">
    <location>
        <begin position="653"/>
        <end position="680"/>
    </location>
</feature>
<dbReference type="GO" id="GO:0030246">
    <property type="term" value="F:carbohydrate binding"/>
    <property type="evidence" value="ECO:0007669"/>
    <property type="project" value="UniProtKB-KW"/>
</dbReference>
<evidence type="ECO:0000256" key="23">
    <source>
        <dbReference type="PROSITE-ProRule" id="PRU00076"/>
    </source>
</evidence>
<dbReference type="PRINTS" id="PR00343">
    <property type="entry name" value="SELECTIN"/>
</dbReference>
<dbReference type="InterPro" id="IPR035976">
    <property type="entry name" value="Sushi/SCR/CCP_sf"/>
</dbReference>
<keyword evidence="8" id="KW-0732">Signal</keyword>
<dbReference type="Gene3D" id="2.10.25.10">
    <property type="entry name" value="Laminin"/>
    <property type="match status" value="1"/>
</dbReference>
<keyword evidence="11" id="KW-0106">Calcium</keyword>
<dbReference type="PANTHER" id="PTHR19325">
    <property type="entry name" value="COMPLEMENT COMPONENT-RELATED SUSHI DOMAIN-CONTAINING"/>
    <property type="match status" value="1"/>
</dbReference>
<evidence type="ECO:0000256" key="2">
    <source>
        <dbReference type="ARBA" id="ARBA00007360"/>
    </source>
</evidence>
<feature type="domain" description="Sushi" evidence="28">
    <location>
        <begin position="551"/>
        <end position="612"/>
    </location>
</feature>
<feature type="domain" description="EGF-like" evidence="26">
    <location>
        <begin position="157"/>
        <end position="193"/>
    </location>
</feature>
<feature type="transmembrane region" description="Helical" evidence="25">
    <location>
        <begin position="693"/>
        <end position="714"/>
    </location>
</feature>
<dbReference type="InterPro" id="IPR018378">
    <property type="entry name" value="C-type_lectin_CS"/>
</dbReference>
<dbReference type="InterPro" id="IPR050350">
    <property type="entry name" value="Compl-Cell_Adhes-Reg"/>
</dbReference>
<feature type="domain" description="Sushi" evidence="28">
    <location>
        <begin position="408"/>
        <end position="472"/>
    </location>
</feature>
<evidence type="ECO:0000313" key="29">
    <source>
        <dbReference type="EMBL" id="KAG7457190.1"/>
    </source>
</evidence>
<dbReference type="InterPro" id="IPR001304">
    <property type="entry name" value="C-type_lectin-like"/>
</dbReference>
<feature type="disulfide bond" evidence="24">
    <location>
        <begin position="228"/>
        <end position="255"/>
    </location>
</feature>
<feature type="transmembrane region" description="Helical" evidence="25">
    <location>
        <begin position="21"/>
        <end position="42"/>
    </location>
</feature>
<dbReference type="Pfam" id="PF00084">
    <property type="entry name" value="Sushi"/>
    <property type="match status" value="7"/>
</dbReference>
<evidence type="ECO:0000256" key="16">
    <source>
        <dbReference type="ARBA" id="ARBA00023180"/>
    </source>
</evidence>
<evidence type="ECO:0000313" key="30">
    <source>
        <dbReference type="Proteomes" id="UP001046870"/>
    </source>
</evidence>
<evidence type="ECO:0000256" key="12">
    <source>
        <dbReference type="ARBA" id="ARBA00022889"/>
    </source>
</evidence>
<keyword evidence="6 25" id="KW-0812">Transmembrane</keyword>
<evidence type="ECO:0000256" key="14">
    <source>
        <dbReference type="ARBA" id="ARBA00023136"/>
    </source>
</evidence>
<dbReference type="InterPro" id="IPR016186">
    <property type="entry name" value="C-type_lectin-like/link_sf"/>
</dbReference>
<feature type="disulfide bond" evidence="24">
    <location>
        <begin position="583"/>
        <end position="610"/>
    </location>
</feature>
<keyword evidence="15 23" id="KW-1015">Disulfide bond</keyword>
<feature type="disulfide bond" evidence="24">
    <location>
        <begin position="521"/>
        <end position="548"/>
    </location>
</feature>
<accession>A0A9D3PFB8</accession>
<protein>
    <recommendedName>
        <fullName evidence="18">E-selectin</fullName>
    </recommendedName>
    <alternativeName>
        <fullName evidence="19">CD62 antigen-like family member E</fullName>
    </alternativeName>
    <alternativeName>
        <fullName evidence="20">Endothelial leukocyte adhesion molecule 1</fullName>
    </alternativeName>
    <alternativeName>
        <fullName evidence="21">Leukocyte-endothelial cell adhesion molecule 2</fullName>
    </alternativeName>
</protein>
<keyword evidence="14 25" id="KW-0472">Membrane</keyword>
<reference evidence="29" key="1">
    <citation type="submission" date="2021-01" db="EMBL/GenBank/DDBJ databases">
        <authorList>
            <person name="Zahm M."/>
            <person name="Roques C."/>
            <person name="Cabau C."/>
            <person name="Klopp C."/>
            <person name="Donnadieu C."/>
            <person name="Jouanno E."/>
            <person name="Lampietro C."/>
            <person name="Louis A."/>
            <person name="Herpin A."/>
            <person name="Echchiki A."/>
            <person name="Berthelot C."/>
            <person name="Parey E."/>
            <person name="Roest-Crollius H."/>
            <person name="Braasch I."/>
            <person name="Postlethwait J."/>
            <person name="Bobe J."/>
            <person name="Montfort J."/>
            <person name="Bouchez O."/>
            <person name="Begum T."/>
            <person name="Mejri S."/>
            <person name="Adams A."/>
            <person name="Chen W.-J."/>
            <person name="Guiguen Y."/>
        </authorList>
    </citation>
    <scope>NUCLEOTIDE SEQUENCE</scope>
    <source>
        <strain evidence="29">YG-15Mar2019-1</strain>
        <tissue evidence="29">Brain</tissue>
    </source>
</reference>
<dbReference type="PANTHER" id="PTHR19325:SF493">
    <property type="entry name" value="E-SELECTIN"/>
    <property type="match status" value="1"/>
</dbReference>
<keyword evidence="30" id="KW-1185">Reference proteome</keyword>
<evidence type="ECO:0000259" key="28">
    <source>
        <dbReference type="PROSITE" id="PS50923"/>
    </source>
</evidence>
<feature type="domain" description="Sushi" evidence="28">
    <location>
        <begin position="333"/>
        <end position="399"/>
    </location>
</feature>
<organism evidence="29 30">
    <name type="scientific">Megalops atlanticus</name>
    <name type="common">Tarpon</name>
    <name type="synonym">Clupea gigantea</name>
    <dbReference type="NCBI Taxonomy" id="7932"/>
    <lineage>
        <taxon>Eukaryota</taxon>
        <taxon>Metazoa</taxon>
        <taxon>Chordata</taxon>
        <taxon>Craniata</taxon>
        <taxon>Vertebrata</taxon>
        <taxon>Euteleostomi</taxon>
        <taxon>Actinopterygii</taxon>
        <taxon>Neopterygii</taxon>
        <taxon>Teleostei</taxon>
        <taxon>Elopiformes</taxon>
        <taxon>Megalopidae</taxon>
        <taxon>Megalops</taxon>
    </lineage>
</organism>
<evidence type="ECO:0000259" key="27">
    <source>
        <dbReference type="PROSITE" id="PS50041"/>
    </source>
</evidence>
<comment type="function">
    <text evidence="22">Cell-surface glycoprotein having a role in immunoadhesion. Mediates in the adhesion of blood neutrophils in cytokine-activated endothelium through interaction with SELPLG/PSGL1. May have a role in capillary morphogenesis.</text>
</comment>
<keyword evidence="5 24" id="KW-0768">Sushi</keyword>
<evidence type="ECO:0000256" key="21">
    <source>
        <dbReference type="ARBA" id="ARBA00043124"/>
    </source>
</evidence>
<dbReference type="GO" id="GO:0007155">
    <property type="term" value="P:cell adhesion"/>
    <property type="evidence" value="ECO:0007669"/>
    <property type="project" value="UniProtKB-KW"/>
</dbReference>
<dbReference type="Proteomes" id="UP001046870">
    <property type="component" value="Chromosome 22"/>
</dbReference>
<evidence type="ECO:0000256" key="15">
    <source>
        <dbReference type="ARBA" id="ARBA00023157"/>
    </source>
</evidence>
<keyword evidence="13 25" id="KW-1133">Transmembrane helix</keyword>
<dbReference type="PROSITE" id="PS00615">
    <property type="entry name" value="C_TYPE_LECTIN_1"/>
    <property type="match status" value="1"/>
</dbReference>
<evidence type="ECO:0000256" key="7">
    <source>
        <dbReference type="ARBA" id="ARBA00022723"/>
    </source>
</evidence>
<dbReference type="CDD" id="cd00033">
    <property type="entry name" value="CCP"/>
    <property type="match status" value="7"/>
</dbReference>
<feature type="domain" description="Sushi" evidence="28">
    <location>
        <begin position="486"/>
        <end position="550"/>
    </location>
</feature>
<dbReference type="GO" id="GO:0046872">
    <property type="term" value="F:metal ion binding"/>
    <property type="evidence" value="ECO:0007669"/>
    <property type="project" value="UniProtKB-KW"/>
</dbReference>
<dbReference type="InterPro" id="IPR016187">
    <property type="entry name" value="CTDL_fold"/>
</dbReference>
<name>A0A9D3PFB8_MEGAT</name>
<dbReference type="Pfam" id="PF00008">
    <property type="entry name" value="EGF"/>
    <property type="match status" value="1"/>
</dbReference>
<sequence>MVSHDFNCGRQKIPSAVTMNCLMSLTCLYLIFAMLTEVHGFMYHCSDKDMMWGVARKWCQKKYTDLAGVQNLKDITNLKTLPPELTRCWIGLHKEEKVWTWVETKKELTEKESNWAPGEPNNMSSKEDCVEIYLNNGNNTGKLNDDHCLNRKRALCYKASCQPDSCSPNGECVETINNHTCKCLQGFSGKRCEYAVSCEEMDRPSHGLLSCTHRFGNFSYGSECKFSCEDGFQLVGSRSVQCTASGEWSAAPPSCEVVQCKELVSPGNGSMHCTHPLGRFSYTTVCEFSCEEGYRMTTNNTLLCGPTGQWTDSQPLCEAVRCPSVQAPQNGSVTCADSSGDLFYDSSEDLFYNSSGDLSYNSSCNFSCDPGFILRGSEVMTCGKSGDWIGECQAVRCPSVQAPQNGSVTCADSSGDVFYDSSEDLFYNSSGDLSYNSSCNFSCDPGFIRYGSEVMTCGKSGDWIGERPVCQAVRCPSVQAPQNGSVSCADFSGDLFYDSSEDLFYNSSGDLSYNSSCNFSCDPGFIRYGSEVMTCNKFGDWDEERPVCQAVQCRPLQAPEGGSVSCSSSSEDFLYGSRCSFSCADGHQLQGASSVTCKASAQWSAETPICKAVRCPSVQAPQNGSVTCADSGGNFLNDSSGDLLYDSSCGFSCDPGFILDGSEVVTCGKSGDWIEERPVCQVLFPTAHPYSTLTRTAVVVAFVCAASLLICFVVKRLQRRAKKYHVNRLQSPNGHEFIFVKSIPPTLKAMPGFPKWQSVS</sequence>
<dbReference type="SMART" id="SM00032">
    <property type="entry name" value="CCP"/>
    <property type="match status" value="7"/>
</dbReference>
<keyword evidence="12" id="KW-0130">Cell adhesion</keyword>
<dbReference type="FunFam" id="2.10.70.10:FF:000001">
    <property type="entry name" value="Selectin P"/>
    <property type="match status" value="3"/>
</dbReference>
<keyword evidence="9" id="KW-0430">Lectin</keyword>
<dbReference type="SUPFAM" id="SSF56436">
    <property type="entry name" value="C-type lectin-like"/>
    <property type="match status" value="1"/>
</dbReference>
<dbReference type="PROSITE" id="PS50026">
    <property type="entry name" value="EGF_3"/>
    <property type="match status" value="1"/>
</dbReference>
<evidence type="ECO:0000256" key="22">
    <source>
        <dbReference type="ARBA" id="ARBA00045695"/>
    </source>
</evidence>
<evidence type="ECO:0000259" key="26">
    <source>
        <dbReference type="PROSITE" id="PS50026"/>
    </source>
</evidence>
<dbReference type="OrthoDB" id="406096at2759"/>
<evidence type="ECO:0000256" key="5">
    <source>
        <dbReference type="ARBA" id="ARBA00022659"/>
    </source>
</evidence>
<dbReference type="Gene3D" id="2.10.70.10">
    <property type="entry name" value="Complement Module, domain 1"/>
    <property type="match status" value="7"/>
</dbReference>
<dbReference type="SUPFAM" id="SSF57535">
    <property type="entry name" value="Complement control module/SCR domain"/>
    <property type="match status" value="7"/>
</dbReference>
<dbReference type="InterPro" id="IPR002396">
    <property type="entry name" value="Selectin_superfamily"/>
</dbReference>
<keyword evidence="3" id="KW-1003">Cell membrane</keyword>
<feature type="domain" description="Sushi" evidence="28">
    <location>
        <begin position="626"/>
        <end position="682"/>
    </location>
</feature>
<evidence type="ECO:0000256" key="17">
    <source>
        <dbReference type="ARBA" id="ARBA00038738"/>
    </source>
</evidence>
<feature type="disulfide bond" evidence="23">
    <location>
        <begin position="183"/>
        <end position="192"/>
    </location>
</feature>